<dbReference type="Pfam" id="PF17389">
    <property type="entry name" value="Bac_rhamnosid6H"/>
    <property type="match status" value="1"/>
</dbReference>
<evidence type="ECO:0000313" key="9">
    <source>
        <dbReference type="EMBL" id="WDF69091.1"/>
    </source>
</evidence>
<dbReference type="EC" id="3.2.1.40" evidence="2"/>
<feature type="domain" description="Alpha-L-rhamnosidase C-terminal" evidence="8">
    <location>
        <begin position="810"/>
        <end position="873"/>
    </location>
</feature>
<dbReference type="Gene3D" id="1.50.10.10">
    <property type="match status" value="1"/>
</dbReference>
<evidence type="ECO:0000256" key="3">
    <source>
        <dbReference type="ARBA" id="ARBA00022801"/>
    </source>
</evidence>
<dbReference type="Pfam" id="PF17390">
    <property type="entry name" value="Bac_rhamnosid_C"/>
    <property type="match status" value="1"/>
</dbReference>
<dbReference type="Proteomes" id="UP001221558">
    <property type="component" value="Chromosome"/>
</dbReference>
<dbReference type="RefSeq" id="WP_274267819.1">
    <property type="nucleotide sequence ID" value="NZ_CP117880.1"/>
</dbReference>
<dbReference type="Gene3D" id="2.60.120.260">
    <property type="entry name" value="Galactose-binding domain-like"/>
    <property type="match status" value="2"/>
</dbReference>
<dbReference type="PANTHER" id="PTHR33307">
    <property type="entry name" value="ALPHA-RHAMNOSIDASE (EUROFUNG)"/>
    <property type="match status" value="1"/>
</dbReference>
<evidence type="ECO:0000256" key="2">
    <source>
        <dbReference type="ARBA" id="ARBA00012652"/>
    </source>
</evidence>
<dbReference type="EMBL" id="CP117880">
    <property type="protein sequence ID" value="WDF69091.1"/>
    <property type="molecule type" value="Genomic_DNA"/>
</dbReference>
<keyword evidence="3 9" id="KW-0378">Hydrolase</keyword>
<feature type="domain" description="Alpha-L-rhamnosidase concanavalin-like" evidence="5">
    <location>
        <begin position="363"/>
        <end position="452"/>
    </location>
</feature>
<evidence type="ECO:0000259" key="7">
    <source>
        <dbReference type="Pfam" id="PF17389"/>
    </source>
</evidence>
<evidence type="ECO:0000256" key="4">
    <source>
        <dbReference type="SAM" id="SignalP"/>
    </source>
</evidence>
<gene>
    <name evidence="9" type="ORF">PQ465_01630</name>
</gene>
<dbReference type="PIRSF" id="PIRSF010631">
    <property type="entry name" value="A-rhamnsds"/>
    <property type="match status" value="1"/>
</dbReference>
<feature type="domain" description="Alpha-L-rhamnosidase six-hairpin glycosidase" evidence="7">
    <location>
        <begin position="466"/>
        <end position="801"/>
    </location>
</feature>
<reference evidence="9 10" key="1">
    <citation type="submission" date="2023-02" db="EMBL/GenBank/DDBJ databases">
        <title>Genome sequence of Sphingobacterium sp. KACC 22765.</title>
        <authorList>
            <person name="Kim S."/>
            <person name="Heo J."/>
            <person name="Kwon S.-W."/>
        </authorList>
    </citation>
    <scope>NUCLEOTIDE SEQUENCE [LARGE SCALE GENOMIC DNA]</scope>
    <source>
        <strain evidence="9 10">KACC 22765</strain>
    </source>
</reference>
<evidence type="ECO:0000313" key="10">
    <source>
        <dbReference type="Proteomes" id="UP001221558"/>
    </source>
</evidence>
<evidence type="ECO:0000259" key="5">
    <source>
        <dbReference type="Pfam" id="PF05592"/>
    </source>
</evidence>
<dbReference type="SUPFAM" id="SSF48208">
    <property type="entry name" value="Six-hairpin glycosidases"/>
    <property type="match status" value="1"/>
</dbReference>
<keyword evidence="10" id="KW-1185">Reference proteome</keyword>
<dbReference type="Pfam" id="PF25788">
    <property type="entry name" value="Ig_Rha78A_N"/>
    <property type="match status" value="1"/>
</dbReference>
<proteinExistence type="predicted"/>
<dbReference type="InterPro" id="IPR035396">
    <property type="entry name" value="Bac_rhamnosid6H"/>
</dbReference>
<feature type="signal peptide" evidence="4">
    <location>
        <begin position="1"/>
        <end position="16"/>
    </location>
</feature>
<keyword evidence="4" id="KW-0732">Signal</keyword>
<accession>A0ABY7WHL8</accession>
<dbReference type="Gene3D" id="2.60.420.10">
    <property type="entry name" value="Maltose phosphorylase, domain 3"/>
    <property type="match status" value="1"/>
</dbReference>
<dbReference type="GO" id="GO:0016787">
    <property type="term" value="F:hydrolase activity"/>
    <property type="evidence" value="ECO:0007669"/>
    <property type="project" value="UniProtKB-KW"/>
</dbReference>
<dbReference type="InterPro" id="IPR008902">
    <property type="entry name" value="Rhamnosid_concanavalin"/>
</dbReference>
<dbReference type="InterPro" id="IPR035398">
    <property type="entry name" value="Bac_rhamnosid_C"/>
</dbReference>
<evidence type="ECO:0000256" key="1">
    <source>
        <dbReference type="ARBA" id="ARBA00001445"/>
    </source>
</evidence>
<feature type="chain" id="PRO_5045740692" description="alpha-L-rhamnosidase" evidence="4">
    <location>
        <begin position="17"/>
        <end position="912"/>
    </location>
</feature>
<name>A0ABY7WHL8_9SPHI</name>
<dbReference type="InterPro" id="IPR013783">
    <property type="entry name" value="Ig-like_fold"/>
</dbReference>
<sequence length="912" mass="102782">MTLFVALLLSTLTSSAFSPLRISKVLIEGRENPLGINTVKPTFSWQLMSDGHDVVQTAYKIEVHKDQDFLGEGDVLWDSGWISTAQSLYHQYEGAKLIAGTTYYLRIQVKDNQGNSAKSAVQSFHIGLLQAADWGKAKWITKEILPDSLVNPLPLSSSKLRIDKHYDLPAFRKNVQVGKKLKSSIGYIAGLGHYELLLNGKQVDDALLQPGWTKYDKEAYYVVYDLTNQWTKGKNTLSVLLGNGFYYIPPIKGRFQKHKVAFGLPKLKMKVVNTYEDGRQEVIVSDETWKVHRSPITFSSMYGGEDYDASVLPSSWSLPSYDDTKWPHSIAVDGPPLIAQEIEPVRIMQEFLPKEVRRAQDGKSITYDFGQNASGIVSLKMSGHSGDTVRVYPAELLQDNGLPNQKHSGSPYYFQYIFGADGEVEWHPRFTYYGFRYAQVQLRPKGKKELSMLAVKAQHIRNGAKKIGTFHSSDSLFNQIHQLIDWAIKSNMVSVFTDCPHREKLGWLEQLHLMGPSVHYNYDVAQLFKKSLRDMRQSQTAEGLVPEIAPEYVQFDWGGDMFRDSPEWGSSAILLAWYAYQWYGDTSFLTENYPMMQKYIAYLQSKTKDNVLYHGLGDWYDLGPERPGVSQLTPAGITATAIYYDDLNVLRKIASLLGDKQGKLAYDSLQHEVYRAFNKTFYSIDKATYGSGSQTSLAMPLHVGLVAPANEKQVFGQLLDDIVNRDTAFTAGDIGHRYLLQTLQKNGRDDLIFAMHHDNTRPGYGYQIRKGATALTESWAALPTVSNNHFMLGHLMEWFHAGLGGLGQAEGSVAYKHVRLDPQLVNQVEQCDLAFESPYGKIVFRRDKDRYTLDIPVNSRCTLVLPGGVDYQVNAAPISQLETEHTTAGIALQLGSGRWEIKKLDGKRMRAE</sequence>
<organism evidence="9 10">
    <name type="scientific">Sphingobacterium oryzagri</name>
    <dbReference type="NCBI Taxonomy" id="3025669"/>
    <lineage>
        <taxon>Bacteria</taxon>
        <taxon>Pseudomonadati</taxon>
        <taxon>Bacteroidota</taxon>
        <taxon>Sphingobacteriia</taxon>
        <taxon>Sphingobacteriales</taxon>
        <taxon>Sphingobacteriaceae</taxon>
        <taxon>Sphingobacterium</taxon>
    </lineage>
</organism>
<dbReference type="InterPro" id="IPR016007">
    <property type="entry name" value="Alpha_rhamnosid"/>
</dbReference>
<dbReference type="InterPro" id="IPR008928">
    <property type="entry name" value="6-hairpin_glycosidase_sf"/>
</dbReference>
<dbReference type="Pfam" id="PF05592">
    <property type="entry name" value="Bac_rhamnosid"/>
    <property type="match status" value="1"/>
</dbReference>
<evidence type="ECO:0000259" key="8">
    <source>
        <dbReference type="Pfam" id="PF17390"/>
    </source>
</evidence>
<dbReference type="InterPro" id="IPR012341">
    <property type="entry name" value="6hp_glycosidase-like_sf"/>
</dbReference>
<dbReference type="Gene3D" id="2.60.40.10">
    <property type="entry name" value="Immunoglobulins"/>
    <property type="match status" value="1"/>
</dbReference>
<dbReference type="PANTHER" id="PTHR33307:SF11">
    <property type="entry name" value="ALPHA-L-RHAMNOSIDASE"/>
    <property type="match status" value="1"/>
</dbReference>
<feature type="domain" description="Bacterial alpha-L-rhamnosidase N-terminal" evidence="6">
    <location>
        <begin position="179"/>
        <end position="349"/>
    </location>
</feature>
<dbReference type="Pfam" id="PF08531">
    <property type="entry name" value="Bac_rhamnosid_N"/>
    <property type="match status" value="1"/>
</dbReference>
<protein>
    <recommendedName>
        <fullName evidence="2">alpha-L-rhamnosidase</fullName>
        <ecNumber evidence="2">3.2.1.40</ecNumber>
    </recommendedName>
</protein>
<comment type="catalytic activity">
    <reaction evidence="1">
        <text>Hydrolysis of terminal non-reducing alpha-L-rhamnose residues in alpha-L-rhamnosides.</text>
        <dbReference type="EC" id="3.2.1.40"/>
    </reaction>
</comment>
<evidence type="ECO:0000259" key="6">
    <source>
        <dbReference type="Pfam" id="PF08531"/>
    </source>
</evidence>
<dbReference type="InterPro" id="IPR013737">
    <property type="entry name" value="Bac_rhamnosid_N"/>
</dbReference>